<protein>
    <recommendedName>
        <fullName evidence="5">DUF1753-domain-containing protein</fullName>
    </recommendedName>
</protein>
<keyword evidence="2" id="KW-0812">Transmembrane</keyword>
<dbReference type="GO" id="GO:0070917">
    <property type="term" value="F:inositol phosphoceramide synthase regulator activity"/>
    <property type="evidence" value="ECO:0007669"/>
    <property type="project" value="InterPro"/>
</dbReference>
<feature type="transmembrane region" description="Helical" evidence="2">
    <location>
        <begin position="56"/>
        <end position="76"/>
    </location>
</feature>
<keyword evidence="2" id="KW-0472">Membrane</keyword>
<sequence>MAMSFFRFPRPRSFLHLVSLRTATEAIAFTFAINKGTSLYGLLALLTGYHLDPLQLSHYIYSVLVLALGLYLTPAIRKRDADGALKVLGLAWVYVLDTIINTAYTILFSLGWFVVLSRHLDQDAAGVGAGINMPGSETINDTAGFTDPEHTVSKVNMEDKELTELRHQLRRRDKPSHVRDASEFELGEEETETGALQTRIRALEAENFDLRRGVWREKRAELQPGMQDDGAEYEDVDLNNSAGNNGGPSSPLARHGVPRQHSNFQDLITSGISAFTGRPREVSGSIEQRQQQQQLQQRQRQQSMSLLSEGDEGEFDAEAFRVAQEEEGKRRVERVREVKRGLEGWREWRVDLVEGRRGSAVGGGEVFEV</sequence>
<organism evidence="3 4">
    <name type="scientific">Friedmanniomyces endolithicus</name>
    <dbReference type="NCBI Taxonomy" id="329885"/>
    <lineage>
        <taxon>Eukaryota</taxon>
        <taxon>Fungi</taxon>
        <taxon>Dikarya</taxon>
        <taxon>Ascomycota</taxon>
        <taxon>Pezizomycotina</taxon>
        <taxon>Dothideomycetes</taxon>
        <taxon>Dothideomycetidae</taxon>
        <taxon>Mycosphaerellales</taxon>
        <taxon>Teratosphaeriaceae</taxon>
        <taxon>Friedmanniomyces</taxon>
    </lineage>
</organism>
<dbReference type="AlphaFoldDB" id="A0AAN6H5C4"/>
<feature type="transmembrane region" description="Helical" evidence="2">
    <location>
        <begin position="88"/>
        <end position="115"/>
    </location>
</feature>
<feature type="compositionally biased region" description="Acidic residues" evidence="1">
    <location>
        <begin position="183"/>
        <end position="192"/>
    </location>
</feature>
<dbReference type="InterPro" id="IPR013862">
    <property type="entry name" value="Kei1"/>
</dbReference>
<dbReference type="EMBL" id="JAUJLE010000437">
    <property type="protein sequence ID" value="KAK0956422.1"/>
    <property type="molecule type" value="Genomic_DNA"/>
</dbReference>
<dbReference type="Proteomes" id="UP001175353">
    <property type="component" value="Unassembled WGS sequence"/>
</dbReference>
<evidence type="ECO:0000256" key="2">
    <source>
        <dbReference type="SAM" id="Phobius"/>
    </source>
</evidence>
<feature type="region of interest" description="Disordered" evidence="1">
    <location>
        <begin position="221"/>
        <end position="257"/>
    </location>
</feature>
<dbReference type="GO" id="GO:0070916">
    <property type="term" value="C:inositol phosphoceramide synthase complex"/>
    <property type="evidence" value="ECO:0007669"/>
    <property type="project" value="TreeGrafter"/>
</dbReference>
<reference evidence="3" key="1">
    <citation type="submission" date="2023-06" db="EMBL/GenBank/DDBJ databases">
        <title>Black Yeasts Isolated from many extreme environments.</title>
        <authorList>
            <person name="Coleine C."/>
            <person name="Stajich J.E."/>
            <person name="Selbmann L."/>
        </authorList>
    </citation>
    <scope>NUCLEOTIDE SEQUENCE</scope>
    <source>
        <strain evidence="3">CCFEE 5200</strain>
    </source>
</reference>
<comment type="caution">
    <text evidence="3">The sequence shown here is derived from an EMBL/GenBank/DDBJ whole genome shotgun (WGS) entry which is preliminary data.</text>
</comment>
<evidence type="ECO:0008006" key="5">
    <source>
        <dbReference type="Google" id="ProtNLM"/>
    </source>
</evidence>
<name>A0AAN6H5C4_9PEZI</name>
<keyword evidence="4" id="KW-1185">Reference proteome</keyword>
<evidence type="ECO:0000313" key="4">
    <source>
        <dbReference type="Proteomes" id="UP001175353"/>
    </source>
</evidence>
<dbReference type="PANTHER" id="PTHR28077:SF1">
    <property type="entry name" value="INOSITOL PHOSPHORYLCERAMIDE SYNTHASE REGULATORY SUBUNIT KEI1"/>
    <property type="match status" value="1"/>
</dbReference>
<evidence type="ECO:0000313" key="3">
    <source>
        <dbReference type="EMBL" id="KAK0956422.1"/>
    </source>
</evidence>
<feature type="region of interest" description="Disordered" evidence="1">
    <location>
        <begin position="277"/>
        <end position="314"/>
    </location>
</feature>
<dbReference type="GO" id="GO:0000139">
    <property type="term" value="C:Golgi membrane"/>
    <property type="evidence" value="ECO:0007669"/>
    <property type="project" value="TreeGrafter"/>
</dbReference>
<feature type="compositionally biased region" description="Low complexity" evidence="1">
    <location>
        <begin position="239"/>
        <end position="251"/>
    </location>
</feature>
<feature type="compositionally biased region" description="Low complexity" evidence="1">
    <location>
        <begin position="288"/>
        <end position="308"/>
    </location>
</feature>
<dbReference type="GO" id="GO:0006673">
    <property type="term" value="P:inositol phosphoceramide metabolic process"/>
    <property type="evidence" value="ECO:0007669"/>
    <property type="project" value="InterPro"/>
</dbReference>
<keyword evidence="2" id="KW-1133">Transmembrane helix</keyword>
<gene>
    <name evidence="3" type="ORF">LTR91_022378</name>
</gene>
<dbReference type="Pfam" id="PF08552">
    <property type="entry name" value="Kei1"/>
    <property type="match status" value="1"/>
</dbReference>
<accession>A0AAN6H5C4</accession>
<feature type="region of interest" description="Disordered" evidence="1">
    <location>
        <begin position="169"/>
        <end position="193"/>
    </location>
</feature>
<proteinExistence type="predicted"/>
<evidence type="ECO:0000256" key="1">
    <source>
        <dbReference type="SAM" id="MobiDB-lite"/>
    </source>
</evidence>
<dbReference type="PANTHER" id="PTHR28077">
    <property type="entry name" value="INOSITOL PHOSPHORYLCERAMIDE SYNTHASE REGULATORY SUBUNIT KEI1"/>
    <property type="match status" value="1"/>
</dbReference>